<dbReference type="AlphaFoldDB" id="A0A1G6Z4B3"/>
<evidence type="ECO:0000313" key="1">
    <source>
        <dbReference type="EMBL" id="SDD97113.1"/>
    </source>
</evidence>
<name>A0A1G6Z4B3_9GAMM</name>
<dbReference type="Proteomes" id="UP000198501">
    <property type="component" value="Unassembled WGS sequence"/>
</dbReference>
<organism evidence="1 2">
    <name type="scientific">Psychrobacter pacificensis</name>
    <dbReference type="NCBI Taxonomy" id="112002"/>
    <lineage>
        <taxon>Bacteria</taxon>
        <taxon>Pseudomonadati</taxon>
        <taxon>Pseudomonadota</taxon>
        <taxon>Gammaproteobacteria</taxon>
        <taxon>Moraxellales</taxon>
        <taxon>Moraxellaceae</taxon>
        <taxon>Psychrobacter</taxon>
    </lineage>
</organism>
<dbReference type="EMBL" id="FNAL01000015">
    <property type="protein sequence ID" value="SDD97113.1"/>
    <property type="molecule type" value="Genomic_DNA"/>
</dbReference>
<reference evidence="1 2" key="1">
    <citation type="submission" date="2016-10" db="EMBL/GenBank/DDBJ databases">
        <authorList>
            <person name="de Groot N.N."/>
        </authorList>
    </citation>
    <scope>NUCLEOTIDE SEQUENCE [LARGE SCALE GENOMIC DNA]</scope>
    <source>
        <strain evidence="1 2">DSM 23406</strain>
    </source>
</reference>
<protein>
    <submittedName>
        <fullName evidence="1">Uncharacterized protein</fullName>
    </submittedName>
</protein>
<sequence length="42" mass="4874">MIEQTLNLVTTKDHQQVAVWRIIDDEVFDKNLGDLPKFCVSI</sequence>
<proteinExistence type="predicted"/>
<accession>A0A1G6Z4B3</accession>
<evidence type="ECO:0000313" key="2">
    <source>
        <dbReference type="Proteomes" id="UP000198501"/>
    </source>
</evidence>
<gene>
    <name evidence="1" type="ORF">SAMN05660405_01911</name>
</gene>